<dbReference type="Proteomes" id="UP001057991">
    <property type="component" value="Chromosome"/>
</dbReference>
<proteinExistence type="predicted"/>
<evidence type="ECO:0000313" key="1">
    <source>
        <dbReference type="EMBL" id="UWP96298.1"/>
    </source>
</evidence>
<accession>A0A9Q9HB09</accession>
<gene>
    <name evidence="1" type="ORF">K3X48_04720</name>
</gene>
<reference evidence="1" key="1">
    <citation type="submission" date="2021-08" db="EMBL/GenBank/DDBJ databases">
        <authorList>
            <person name="Nwanade C."/>
            <person name="Wang M."/>
            <person name="Masoudi A."/>
            <person name="Yu Z."/>
            <person name="Liu J."/>
        </authorList>
    </citation>
    <scope>NUCLEOTIDE SEQUENCE</scope>
    <source>
        <strain evidence="1">S056</strain>
    </source>
</reference>
<protein>
    <submittedName>
        <fullName evidence="1">Uncharacterized protein</fullName>
    </submittedName>
</protein>
<sequence length="217" mass="24357">MTLKREQRVAVLSGDLIASTQHQRDHTEKALRDLDQRANRVAGWQGQSFAYFSRFRGDGWQIVLYAPEHALRATLYLHAYLRIFKILPATRISIGLGQMAPWDGGDLSTASGSAFEASGRGLDNMPKSRRFMISGDGVTPLHHAIIAMVEDQAFGWSPEQAEAISRYLLPNRPTLKDIAQDIEISTQAVHARISGAHGQTLRQTVELWEEYERNHHA</sequence>
<evidence type="ECO:0000313" key="2">
    <source>
        <dbReference type="Proteomes" id="UP001057991"/>
    </source>
</evidence>
<organism evidence="1 2">
    <name type="scientific">Aliiroseovarius crassostreae</name>
    <dbReference type="NCBI Taxonomy" id="154981"/>
    <lineage>
        <taxon>Bacteria</taxon>
        <taxon>Pseudomonadati</taxon>
        <taxon>Pseudomonadota</taxon>
        <taxon>Alphaproteobacteria</taxon>
        <taxon>Rhodobacterales</taxon>
        <taxon>Paracoccaceae</taxon>
        <taxon>Aliiroseovarius</taxon>
    </lineage>
</organism>
<name>A0A9Q9HB09_9RHOB</name>
<dbReference type="RefSeq" id="WP_259806506.1">
    <property type="nucleotide sequence ID" value="NZ_CP080776.1"/>
</dbReference>
<dbReference type="EMBL" id="CP080776">
    <property type="protein sequence ID" value="UWP96298.1"/>
    <property type="molecule type" value="Genomic_DNA"/>
</dbReference>
<dbReference type="AlphaFoldDB" id="A0A9Q9HB09"/>